<evidence type="ECO:0000313" key="4">
    <source>
        <dbReference type="Proteomes" id="UP000178086"/>
    </source>
</evidence>
<dbReference type="AlphaFoldDB" id="A0A1F2UJL0"/>
<keyword evidence="2" id="KW-0472">Membrane</keyword>
<dbReference type="Proteomes" id="UP000178086">
    <property type="component" value="Unassembled WGS sequence"/>
</dbReference>
<gene>
    <name evidence="3" type="ORF">A2074_08520</name>
</gene>
<reference evidence="3 4" key="1">
    <citation type="journal article" date="2016" name="Nat. Commun.">
        <title>Thousands of microbial genomes shed light on interconnected biogeochemical processes in an aquifer system.</title>
        <authorList>
            <person name="Anantharaman K."/>
            <person name="Brown C.T."/>
            <person name="Hug L.A."/>
            <person name="Sharon I."/>
            <person name="Castelle C.J."/>
            <person name="Probst A.J."/>
            <person name="Thomas B.C."/>
            <person name="Singh A."/>
            <person name="Wilkins M.J."/>
            <person name="Karaoz U."/>
            <person name="Brodie E.L."/>
            <person name="Williams K.H."/>
            <person name="Hubbard S.S."/>
            <person name="Banfield J.F."/>
        </authorList>
    </citation>
    <scope>NUCLEOTIDE SEQUENCE [LARGE SCALE GENOMIC DNA]</scope>
</reference>
<evidence type="ECO:0000256" key="2">
    <source>
        <dbReference type="SAM" id="Phobius"/>
    </source>
</evidence>
<comment type="caution">
    <text evidence="3">The sequence shown here is derived from an EMBL/GenBank/DDBJ whole genome shotgun (WGS) entry which is preliminary data.</text>
</comment>
<evidence type="ECO:0000256" key="1">
    <source>
        <dbReference type="SAM" id="Coils"/>
    </source>
</evidence>
<evidence type="ECO:0000313" key="3">
    <source>
        <dbReference type="EMBL" id="OFW33198.1"/>
    </source>
</evidence>
<protein>
    <submittedName>
        <fullName evidence="3">Uncharacterized protein</fullName>
    </submittedName>
</protein>
<name>A0A1F2UJL0_9ACTN</name>
<dbReference type="EMBL" id="MELI01000073">
    <property type="protein sequence ID" value="OFW33198.1"/>
    <property type="molecule type" value="Genomic_DNA"/>
</dbReference>
<accession>A0A1F2UJL0</accession>
<feature type="transmembrane region" description="Helical" evidence="2">
    <location>
        <begin position="43"/>
        <end position="64"/>
    </location>
</feature>
<feature type="transmembrane region" description="Helical" evidence="2">
    <location>
        <begin position="12"/>
        <end position="31"/>
    </location>
</feature>
<keyword evidence="2" id="KW-0812">Transmembrane</keyword>
<feature type="coiled-coil region" evidence="1">
    <location>
        <begin position="141"/>
        <end position="203"/>
    </location>
</feature>
<keyword evidence="1" id="KW-0175">Coiled coil</keyword>
<proteinExistence type="predicted"/>
<keyword evidence="2" id="KW-1133">Transmembrane helix</keyword>
<organism evidence="3 4">
    <name type="scientific">Candidatus Aquicultor primus</name>
    <dbReference type="NCBI Taxonomy" id="1797195"/>
    <lineage>
        <taxon>Bacteria</taxon>
        <taxon>Bacillati</taxon>
        <taxon>Actinomycetota</taxon>
        <taxon>Candidatus Aquicultoria</taxon>
        <taxon>Candidatus Aquicultorales</taxon>
        <taxon>Candidatus Aquicultoraceae</taxon>
        <taxon>Candidatus Aquicultor</taxon>
    </lineage>
</organism>
<sequence length="261" mass="29805">MAKGSSKVEAWQLVLSIIYIFLGIIIGVRLHAEFSGGAKTSSLAIEVLLLFTATIAIWAFTYSYSKRKAMKNEKDLARNSIRKTFELLKTANRTLDNIDIKAATILNSNTNKDLDRALAHEFVQNIRTQVVEIYNDISVCIEEWRDVLEDEFDEIERRERQIDKLVIDQIIKTRKLHELERKNDANENDIDILRGDLDRLAEKQRVSRTSILSESRKLVGAPITTIMDITSASYSIGKFEPIIKQPVYVSKSTEVEIKSTQ</sequence>